<dbReference type="GeneID" id="6754355"/>
<accession>B3RX63</accession>
<dbReference type="Pfam" id="PF00307">
    <property type="entry name" value="CH"/>
    <property type="match status" value="1"/>
</dbReference>
<dbReference type="STRING" id="10228.B3RX63"/>
<dbReference type="InterPro" id="IPR001997">
    <property type="entry name" value="Calponin/LIMCH1"/>
</dbReference>
<gene>
    <name evidence="7" type="ORF">TRIADDRAFT_57010</name>
</gene>
<dbReference type="GO" id="GO:0015629">
    <property type="term" value="C:actin cytoskeleton"/>
    <property type="evidence" value="ECO:0000318"/>
    <property type="project" value="GO_Central"/>
</dbReference>
<reference evidence="7 8" key="1">
    <citation type="journal article" date="2008" name="Nature">
        <title>The Trichoplax genome and the nature of placozoans.</title>
        <authorList>
            <person name="Srivastava M."/>
            <person name="Begovic E."/>
            <person name="Chapman J."/>
            <person name="Putnam N.H."/>
            <person name="Hellsten U."/>
            <person name="Kawashima T."/>
            <person name="Kuo A."/>
            <person name="Mitros T."/>
            <person name="Salamov A."/>
            <person name="Carpenter M.L."/>
            <person name="Signorovitch A.Y."/>
            <person name="Moreno M.A."/>
            <person name="Kamm K."/>
            <person name="Grimwood J."/>
            <person name="Schmutz J."/>
            <person name="Shapiro H."/>
            <person name="Grigoriev I.V."/>
            <person name="Buss L.W."/>
            <person name="Schierwater B."/>
            <person name="Dellaporta S.L."/>
            <person name="Rokhsar D.S."/>
        </authorList>
    </citation>
    <scope>NUCLEOTIDE SEQUENCE [LARGE SCALE GENOMIC DNA]</scope>
    <source>
        <strain evidence="7 8">Grell-BS-1999</strain>
    </source>
</reference>
<sequence length="178" mass="20019">MANSGQYSRERKISNQYDPEQEEYIRKWIEDVIGESLPNGKFSVVLKDGVILCNLINKLSPGSITKINNTKMPFKQMENIAKFIEATNKYGVPSRDLFQTVDLYEARNMIQVLRSLEALGRQAQKLGYDGPTIGAKMATENRRSFTEEQLKQSDAVISLQYGTNKGANQSGMRFPSAA</sequence>
<dbReference type="EMBL" id="DS985245">
    <property type="protein sequence ID" value="EDV25252.1"/>
    <property type="molecule type" value="Genomic_DNA"/>
</dbReference>
<dbReference type="Pfam" id="PF00402">
    <property type="entry name" value="Calponin"/>
    <property type="match status" value="1"/>
</dbReference>
<dbReference type="eggNOG" id="KOG2046">
    <property type="taxonomic scope" value="Eukaryota"/>
</dbReference>
<comment type="similarity">
    <text evidence="1">Belongs to the calponin family.</text>
</comment>
<dbReference type="SMART" id="SM00033">
    <property type="entry name" value="CH"/>
    <property type="match status" value="1"/>
</dbReference>
<dbReference type="Proteomes" id="UP000009022">
    <property type="component" value="Unassembled WGS sequence"/>
</dbReference>
<name>B3RX63_TRIAD</name>
<dbReference type="InterPro" id="IPR036872">
    <property type="entry name" value="CH_dom_sf"/>
</dbReference>
<dbReference type="PRINTS" id="PR00888">
    <property type="entry name" value="SM22CALPONIN"/>
</dbReference>
<dbReference type="InterPro" id="IPR003096">
    <property type="entry name" value="SM22_calponin"/>
</dbReference>
<keyword evidence="3" id="KW-0112">Calmodulin-binding</keyword>
<evidence type="ECO:0000313" key="7">
    <source>
        <dbReference type="EMBL" id="EDV25252.1"/>
    </source>
</evidence>
<keyword evidence="8" id="KW-1185">Reference proteome</keyword>
<dbReference type="PANTHER" id="PTHR47385">
    <property type="entry name" value="CALPONIN"/>
    <property type="match status" value="1"/>
</dbReference>
<dbReference type="PANTHER" id="PTHR47385:SF14">
    <property type="entry name" value="TRANSGELIN"/>
    <property type="match status" value="1"/>
</dbReference>
<dbReference type="PROSITE" id="PS50021">
    <property type="entry name" value="CH"/>
    <property type="match status" value="1"/>
</dbReference>
<evidence type="ECO:0000256" key="3">
    <source>
        <dbReference type="ARBA" id="ARBA00022860"/>
    </source>
</evidence>
<dbReference type="GO" id="GO:0031032">
    <property type="term" value="P:actomyosin structure organization"/>
    <property type="evidence" value="ECO:0007669"/>
    <property type="project" value="InterPro"/>
</dbReference>
<dbReference type="FunCoup" id="B3RX63">
    <property type="interactions" value="1018"/>
</dbReference>
<dbReference type="KEGG" id="tad:TRIADDRAFT_57010"/>
<keyword evidence="2" id="KW-0677">Repeat</keyword>
<dbReference type="PhylomeDB" id="B3RX63"/>
<evidence type="ECO:0000259" key="6">
    <source>
        <dbReference type="PROSITE" id="PS50021"/>
    </source>
</evidence>
<dbReference type="InterPro" id="IPR050606">
    <property type="entry name" value="Calponin-like"/>
</dbReference>
<keyword evidence="4" id="KW-0009">Actin-binding</keyword>
<evidence type="ECO:0000256" key="4">
    <source>
        <dbReference type="ARBA" id="ARBA00023203"/>
    </source>
</evidence>
<dbReference type="InParanoid" id="B3RX63"/>
<dbReference type="InterPro" id="IPR000557">
    <property type="entry name" value="Calponin_repeat"/>
</dbReference>
<feature type="domain" description="Calponin-homology (CH)" evidence="6">
    <location>
        <begin position="19"/>
        <end position="124"/>
    </location>
</feature>
<dbReference type="GO" id="GO:0007015">
    <property type="term" value="P:actin filament organization"/>
    <property type="evidence" value="ECO:0000318"/>
    <property type="project" value="GO_Central"/>
</dbReference>
<evidence type="ECO:0000256" key="1">
    <source>
        <dbReference type="ARBA" id="ARBA00009631"/>
    </source>
</evidence>
<organism evidence="7 8">
    <name type="scientific">Trichoplax adhaerens</name>
    <name type="common">Trichoplax reptans</name>
    <dbReference type="NCBI Taxonomy" id="10228"/>
    <lineage>
        <taxon>Eukaryota</taxon>
        <taxon>Metazoa</taxon>
        <taxon>Placozoa</taxon>
        <taxon>Uniplacotomia</taxon>
        <taxon>Trichoplacea</taxon>
        <taxon>Trichoplacidae</taxon>
        <taxon>Trichoplax</taxon>
    </lineage>
</organism>
<dbReference type="Gene3D" id="1.10.418.10">
    <property type="entry name" value="Calponin-like domain"/>
    <property type="match status" value="1"/>
</dbReference>
<dbReference type="PRINTS" id="PR00889">
    <property type="entry name" value="CALPONIN"/>
</dbReference>
<dbReference type="AlphaFoldDB" id="B3RX63"/>
<dbReference type="RefSeq" id="XP_002113142.1">
    <property type="nucleotide sequence ID" value="XM_002113106.1"/>
</dbReference>
<dbReference type="OrthoDB" id="21595at2759"/>
<dbReference type="GO" id="GO:0051015">
    <property type="term" value="F:actin filament binding"/>
    <property type="evidence" value="ECO:0000318"/>
    <property type="project" value="GO_Central"/>
</dbReference>
<dbReference type="GO" id="GO:0005516">
    <property type="term" value="F:calmodulin binding"/>
    <property type="evidence" value="ECO:0007669"/>
    <property type="project" value="UniProtKB-KW"/>
</dbReference>
<proteinExistence type="inferred from homology"/>
<evidence type="ECO:0000256" key="2">
    <source>
        <dbReference type="ARBA" id="ARBA00022737"/>
    </source>
</evidence>
<comment type="function">
    <text evidence="5">Thin filament-associated protein that is implicated in the regulation and modulation of smooth muscle contraction. It is capable of binding to actin, calmodulin and tropomyosin. The interaction of calponin with actin inhibits the actomyosin Mg-ATPase activity.</text>
</comment>
<dbReference type="HOGENOM" id="CLU_055232_1_1_1"/>
<evidence type="ECO:0000256" key="5">
    <source>
        <dbReference type="ARBA" id="ARBA00025109"/>
    </source>
</evidence>
<dbReference type="InterPro" id="IPR001715">
    <property type="entry name" value="CH_dom"/>
</dbReference>
<dbReference type="OMA" id="CRKDVGW"/>
<evidence type="ECO:0000313" key="8">
    <source>
        <dbReference type="Proteomes" id="UP000009022"/>
    </source>
</evidence>
<dbReference type="SUPFAM" id="SSF47576">
    <property type="entry name" value="Calponin-homology domain, CH-domain"/>
    <property type="match status" value="1"/>
</dbReference>
<protein>
    <recommendedName>
        <fullName evidence="6">Calponin-homology (CH) domain-containing protein</fullName>
    </recommendedName>
</protein>
<dbReference type="CTD" id="6754355"/>